<comment type="caution">
    <text evidence="1">The sequence shown here is derived from an EMBL/GenBank/DDBJ whole genome shotgun (WGS) entry which is preliminary data.</text>
</comment>
<dbReference type="InterPro" id="IPR010994">
    <property type="entry name" value="RuvA_2-like"/>
</dbReference>
<dbReference type="Gene3D" id="1.10.150.320">
    <property type="entry name" value="Photosystem II 12 kDa extrinsic protein"/>
    <property type="match status" value="1"/>
</dbReference>
<dbReference type="AlphaFoldDB" id="A0A9D7SAQ5"/>
<dbReference type="InterPro" id="IPR051675">
    <property type="entry name" value="Endo/Exo/Phosphatase_dom_1"/>
</dbReference>
<dbReference type="GO" id="GO:0015627">
    <property type="term" value="C:type II protein secretion system complex"/>
    <property type="evidence" value="ECO:0007669"/>
    <property type="project" value="TreeGrafter"/>
</dbReference>
<dbReference type="Gene3D" id="1.10.150.280">
    <property type="entry name" value="AF1531-like domain"/>
    <property type="match status" value="1"/>
</dbReference>
<protein>
    <submittedName>
        <fullName evidence="1">Helix-hairpin-helix domain-containing protein</fullName>
    </submittedName>
</protein>
<name>A0A9D7SAQ5_9BACT</name>
<organism evidence="1 2">
    <name type="scientific">Candidatus Defluviibacterium haderslevense</name>
    <dbReference type="NCBI Taxonomy" id="2981993"/>
    <lineage>
        <taxon>Bacteria</taxon>
        <taxon>Pseudomonadati</taxon>
        <taxon>Bacteroidota</taxon>
        <taxon>Saprospiria</taxon>
        <taxon>Saprospirales</taxon>
        <taxon>Saprospiraceae</taxon>
        <taxon>Candidatus Defluviibacterium</taxon>
    </lineage>
</organism>
<dbReference type="PANTHER" id="PTHR21180">
    <property type="entry name" value="ENDONUCLEASE/EXONUCLEASE/PHOSPHATASE FAMILY DOMAIN-CONTAINING PROTEIN 1"/>
    <property type="match status" value="1"/>
</dbReference>
<dbReference type="Proteomes" id="UP000808349">
    <property type="component" value="Unassembled WGS sequence"/>
</dbReference>
<dbReference type="SUPFAM" id="SSF47781">
    <property type="entry name" value="RuvA domain 2-like"/>
    <property type="match status" value="3"/>
</dbReference>
<proteinExistence type="predicted"/>
<accession>A0A9D7SAQ5</accession>
<gene>
    <name evidence="1" type="ORF">IPO85_10885</name>
</gene>
<reference evidence="1 2" key="1">
    <citation type="submission" date="2020-10" db="EMBL/GenBank/DDBJ databases">
        <title>Connecting structure to function with the recovery of over 1000 high-quality activated sludge metagenome-assembled genomes encoding full-length rRNA genes using long-read sequencing.</title>
        <authorList>
            <person name="Singleton C.M."/>
            <person name="Petriglieri F."/>
            <person name="Kristensen J.M."/>
            <person name="Kirkegaard R.H."/>
            <person name="Michaelsen T.Y."/>
            <person name="Andersen M.H."/>
            <person name="Karst S.M."/>
            <person name="Dueholm M.S."/>
            <person name="Nielsen P.H."/>
            <person name="Albertsen M."/>
        </authorList>
    </citation>
    <scope>NUCLEOTIDE SEQUENCE [LARGE SCALE GENOMIC DNA]</scope>
    <source>
        <strain evidence="1">Ribe_18-Q3-R11-54_BAT3C.373</strain>
    </source>
</reference>
<evidence type="ECO:0000313" key="2">
    <source>
        <dbReference type="Proteomes" id="UP000808349"/>
    </source>
</evidence>
<dbReference type="EMBL" id="JADKFW010000007">
    <property type="protein sequence ID" value="MBK9717996.1"/>
    <property type="molecule type" value="Genomic_DNA"/>
</dbReference>
<dbReference type="GO" id="GO:0015628">
    <property type="term" value="P:protein secretion by the type II secretion system"/>
    <property type="evidence" value="ECO:0007669"/>
    <property type="project" value="TreeGrafter"/>
</dbReference>
<dbReference type="Pfam" id="PF12836">
    <property type="entry name" value="HHH_3"/>
    <property type="match status" value="2"/>
</dbReference>
<dbReference type="PANTHER" id="PTHR21180:SF32">
    <property type="entry name" value="ENDONUCLEASE_EXONUCLEASE_PHOSPHATASE FAMILY DOMAIN-CONTAINING PROTEIN 1"/>
    <property type="match status" value="1"/>
</dbReference>
<sequence>MLFIILFCFLFIPHLWNTYFKSSLTTRAEQVTTPLIPSSQKDIKTKNPSLKSLLKNKVNATTKPNLPYEFDPNTIQLSDAQKLGIPKYAFNNLSKYRNKGGTIKSAKDLNKIFGMPHELVESLTPYMVFPKKSKPSDTISYTKPYETNRPIIDKMNINTVTVDELIPLPGIALKLSERIIKYRNSIGGFHDINQLKEVYGLPDSTFKKISPYLFCDGIYTQIKINAIDAEDLSEHPFFTKKQAQFIINFRLQHESISSIEDLRNTNYFTNEWLDKINKYLDYTKE</sequence>
<evidence type="ECO:0000313" key="1">
    <source>
        <dbReference type="EMBL" id="MBK9717996.1"/>
    </source>
</evidence>